<keyword evidence="6" id="KW-0274">FAD</keyword>
<evidence type="ECO:0000256" key="6">
    <source>
        <dbReference type="ARBA" id="ARBA00022827"/>
    </source>
</evidence>
<gene>
    <name evidence="12" type="ORF">N7458_001725</name>
</gene>
<dbReference type="Proteomes" id="UP001213681">
    <property type="component" value="Unassembled WGS sequence"/>
</dbReference>
<dbReference type="RefSeq" id="XP_056769215.1">
    <property type="nucleotide sequence ID" value="XM_056905108.1"/>
</dbReference>
<evidence type="ECO:0000256" key="11">
    <source>
        <dbReference type="SAM" id="Phobius"/>
    </source>
</evidence>
<keyword evidence="7 11" id="KW-1133">Transmembrane helix</keyword>
<evidence type="ECO:0000313" key="13">
    <source>
        <dbReference type="Proteomes" id="UP001213681"/>
    </source>
</evidence>
<reference evidence="12" key="1">
    <citation type="submission" date="2022-12" db="EMBL/GenBank/DDBJ databases">
        <authorList>
            <person name="Petersen C."/>
        </authorList>
    </citation>
    <scope>NUCLEOTIDE SEQUENCE</scope>
    <source>
        <strain evidence="12">IBT 16125</strain>
    </source>
</reference>
<dbReference type="PANTHER" id="PTHR47178">
    <property type="entry name" value="MONOOXYGENASE, FAD-BINDING"/>
    <property type="match status" value="1"/>
</dbReference>
<dbReference type="SUPFAM" id="SSF51905">
    <property type="entry name" value="FAD/NAD(P)-binding domain"/>
    <property type="match status" value="1"/>
</dbReference>
<dbReference type="GO" id="GO:0004497">
    <property type="term" value="F:monooxygenase activity"/>
    <property type="evidence" value="ECO:0007669"/>
    <property type="project" value="UniProtKB-KW"/>
</dbReference>
<comment type="caution">
    <text evidence="12">The sequence shown here is derived from an EMBL/GenBank/DDBJ whole genome shotgun (WGS) entry which is preliminary data.</text>
</comment>
<sequence>MHINRFMFLHRRFNFTSNAASLATKVLVQQAIYTPIFNTYFFTMQSFLSGASFEQTLMRLQIALPTSIVNGWKVWSGVAIVSFMYIPPQFRTIVVAFPGMRMSRLDWSGVGPWVEEGRHPIPHFKKDNSPVRKRDWSMGLHWGLEPLQYLVPAEVLAQFRAMLLQGQDVHWEKSLVDIDYFPAGERVTAKFSDGSDVVGSIIVATDGPYSAVRYLLVSEEAAKVTPIDFASKSVYPSTLVSTLYSSDLSHAIHLPDWDPSTIPSRDFADIKVYVFMFKDLVKVKSFVAPWRRVIVCRGLSAVTKAGIPINNNTAKEILPCIDMTGGTLSFASKDFARGVTDASIAEAVELHMNCTKRTRGDRINPYLDASRAFHITFYEIIVHRFGSSNKEFWKTDPFYVRPGAPWFRRSAITTLVVTEDGYAKRNTFPRQWKSVLEIGQIQVGEVAIIKEAYSMLASRRLNLMDYIADLLREDFIDPEKYIKLIFDGDQLSTSKNTLEGIKRQIDDTVETVKGRRDGLFNASALSETRNTNRLSQNVKLLTYVSIFYLPLAFCAAVWAIPNIDMSNTKTAFSIAAVVFGMVNFVIVANVGNLSRIFISIYKVWRTRVVTQMKSDPDNLNQLGWNLENSWPERLSGPSMVDSTIPVHQVLSLDQISLSQKTNQTWRLSTLGRY</sequence>
<feature type="transmembrane region" description="Helical" evidence="11">
    <location>
        <begin position="572"/>
        <end position="598"/>
    </location>
</feature>
<dbReference type="InterPro" id="IPR007248">
    <property type="entry name" value="Mpv17_PMP22"/>
</dbReference>
<evidence type="ECO:0000256" key="8">
    <source>
        <dbReference type="ARBA" id="ARBA00023002"/>
    </source>
</evidence>
<dbReference type="Pfam" id="PF04117">
    <property type="entry name" value="Mpv17_PMP22"/>
    <property type="match status" value="1"/>
</dbReference>
<keyword evidence="10 11" id="KW-0472">Membrane</keyword>
<keyword evidence="9" id="KW-0503">Monooxygenase</keyword>
<proteinExistence type="inferred from homology"/>
<dbReference type="GO" id="GO:0016020">
    <property type="term" value="C:membrane"/>
    <property type="evidence" value="ECO:0007669"/>
    <property type="project" value="UniProtKB-SubCell"/>
</dbReference>
<comment type="similarity">
    <text evidence="3">Belongs to the peroxisomal membrane protein PXMP2/4 family.</text>
</comment>
<name>A0AAD6CD89_9EURO</name>
<evidence type="ECO:0000256" key="1">
    <source>
        <dbReference type="ARBA" id="ARBA00001974"/>
    </source>
</evidence>
<evidence type="ECO:0000256" key="7">
    <source>
        <dbReference type="ARBA" id="ARBA00022989"/>
    </source>
</evidence>
<keyword evidence="5 11" id="KW-0812">Transmembrane</keyword>
<dbReference type="AlphaFoldDB" id="A0AAD6CD89"/>
<dbReference type="GeneID" id="81595351"/>
<evidence type="ECO:0000256" key="10">
    <source>
        <dbReference type="ARBA" id="ARBA00023136"/>
    </source>
</evidence>
<dbReference type="InterPro" id="IPR036188">
    <property type="entry name" value="FAD/NAD-bd_sf"/>
</dbReference>
<keyword evidence="4" id="KW-0285">Flavoprotein</keyword>
<protein>
    <submittedName>
        <fullName evidence="12">Uncharacterized protein</fullName>
    </submittedName>
</protein>
<feature type="transmembrane region" description="Helical" evidence="11">
    <location>
        <begin position="540"/>
        <end position="560"/>
    </location>
</feature>
<keyword evidence="13" id="KW-1185">Reference proteome</keyword>
<keyword evidence="8" id="KW-0560">Oxidoreductase</keyword>
<accession>A0AAD6CD89</accession>
<dbReference type="PANTHER" id="PTHR47178:SF6">
    <property type="entry name" value="FAD-BINDING DOMAIN-CONTAINING PROTEIN"/>
    <property type="match status" value="1"/>
</dbReference>
<reference evidence="12" key="2">
    <citation type="journal article" date="2023" name="IMA Fungus">
        <title>Comparative genomic study of the Penicillium genus elucidates a diverse pangenome and 15 lateral gene transfer events.</title>
        <authorList>
            <person name="Petersen C."/>
            <person name="Sorensen T."/>
            <person name="Nielsen M.R."/>
            <person name="Sondergaard T.E."/>
            <person name="Sorensen J.L."/>
            <person name="Fitzpatrick D.A."/>
            <person name="Frisvad J.C."/>
            <person name="Nielsen K.L."/>
        </authorList>
    </citation>
    <scope>NUCLEOTIDE SEQUENCE</scope>
    <source>
        <strain evidence="12">IBT 16125</strain>
    </source>
</reference>
<evidence type="ECO:0000313" key="12">
    <source>
        <dbReference type="EMBL" id="KAJ5460173.1"/>
    </source>
</evidence>
<evidence type="ECO:0000256" key="2">
    <source>
        <dbReference type="ARBA" id="ARBA00004141"/>
    </source>
</evidence>
<dbReference type="EMBL" id="JAPVEA010000002">
    <property type="protein sequence ID" value="KAJ5460173.1"/>
    <property type="molecule type" value="Genomic_DNA"/>
</dbReference>
<dbReference type="Gene3D" id="3.50.50.60">
    <property type="entry name" value="FAD/NAD(P)-binding domain"/>
    <property type="match status" value="1"/>
</dbReference>
<evidence type="ECO:0000256" key="9">
    <source>
        <dbReference type="ARBA" id="ARBA00023033"/>
    </source>
</evidence>
<evidence type="ECO:0000256" key="3">
    <source>
        <dbReference type="ARBA" id="ARBA00006824"/>
    </source>
</evidence>
<evidence type="ECO:0000256" key="4">
    <source>
        <dbReference type="ARBA" id="ARBA00022630"/>
    </source>
</evidence>
<evidence type="ECO:0000256" key="5">
    <source>
        <dbReference type="ARBA" id="ARBA00022692"/>
    </source>
</evidence>
<organism evidence="12 13">
    <name type="scientific">Penicillium daleae</name>
    <dbReference type="NCBI Taxonomy" id="63821"/>
    <lineage>
        <taxon>Eukaryota</taxon>
        <taxon>Fungi</taxon>
        <taxon>Dikarya</taxon>
        <taxon>Ascomycota</taxon>
        <taxon>Pezizomycotina</taxon>
        <taxon>Eurotiomycetes</taxon>
        <taxon>Eurotiomycetidae</taxon>
        <taxon>Eurotiales</taxon>
        <taxon>Aspergillaceae</taxon>
        <taxon>Penicillium</taxon>
    </lineage>
</organism>
<comment type="subcellular location">
    <subcellularLocation>
        <location evidence="2">Membrane</location>
        <topology evidence="2">Multi-pass membrane protein</topology>
    </subcellularLocation>
</comment>
<comment type="cofactor">
    <cofactor evidence="1">
        <name>FAD</name>
        <dbReference type="ChEBI" id="CHEBI:57692"/>
    </cofactor>
</comment>